<dbReference type="PANTHER" id="PTHR42866">
    <property type="entry name" value="3-DEOXY-MANNO-OCTULOSONATE CYTIDYLYLTRANSFERASE"/>
    <property type="match status" value="1"/>
</dbReference>
<dbReference type="Pfam" id="PF02348">
    <property type="entry name" value="CTP_transf_3"/>
    <property type="match status" value="1"/>
</dbReference>
<reference evidence="1" key="2">
    <citation type="submission" date="2000-02" db="EMBL/GenBank/DDBJ databases">
        <authorList>
            <person name="Ely B."/>
            <person name="Leclerc G."/>
            <person name="Wang S.P."/>
        </authorList>
    </citation>
    <scope>NUCLEOTIDE SEQUENCE</scope>
    <source>
        <strain evidence="1">CB15</strain>
    </source>
</reference>
<sequence length="276" mass="30726">MRRFVPRRRPTAHAARIARATAKRLALASAPEPARNQRMILAILQARMSSTRLPGKVLMPLQRQPMIVRQIERVARSKRIDKLVVATSDRPEDDAIEAAVRREGIAVFRGSLDNVQQRFIGALDAHPADHVVRLTADCPLADPTLIDATIDLCLSKGADYVSNTPEGHAHPKGTDVEVMTAAALRRAAAEATTKEAFEHVTWDLWNQPQRWTCAWLPCFPDQGAVRWTVDRPDDYAFVAAVYDALYPANRAFTSDDIRAFVAGRPDLQDYGGDRRA</sequence>
<dbReference type="CDD" id="cd02518">
    <property type="entry name" value="GT2_SpsF"/>
    <property type="match status" value="1"/>
</dbReference>
<dbReference type="AlphaFoldDB" id="Q45986"/>
<name>Q45986_CAUVI</name>
<organism evidence="1">
    <name type="scientific">Caulobacter vibrioides</name>
    <name type="common">Caulobacter crescentus</name>
    <dbReference type="NCBI Taxonomy" id="155892"/>
    <lineage>
        <taxon>Bacteria</taxon>
        <taxon>Pseudomonadati</taxon>
        <taxon>Pseudomonadota</taxon>
        <taxon>Alphaproteobacteria</taxon>
        <taxon>Caulobacterales</taxon>
        <taxon>Caulobacteraceae</taxon>
        <taxon>Caulobacter</taxon>
    </lineage>
</organism>
<reference evidence="1" key="1">
    <citation type="journal article" date="1998" name="J. Bacteriol.">
        <title>A new class of Caulobacter crescentus flagellar genes.</title>
        <authorList>
            <person name="Leclerc G."/>
            <person name="Wang S.P."/>
            <person name="Ely B."/>
        </authorList>
    </citation>
    <scope>NUCLEOTIDE SEQUENCE</scope>
    <source>
        <strain evidence="1">CB15</strain>
    </source>
</reference>
<accession>Q45986</accession>
<dbReference type="InterPro" id="IPR029044">
    <property type="entry name" value="Nucleotide-diphossugar_trans"/>
</dbReference>
<protein>
    <recommendedName>
        <fullName evidence="2">Flagellin modification protein FlmC</fullName>
    </recommendedName>
</protein>
<proteinExistence type="predicted"/>
<dbReference type="SUPFAM" id="SSF53448">
    <property type="entry name" value="Nucleotide-diphospho-sugar transferases"/>
    <property type="match status" value="1"/>
</dbReference>
<evidence type="ECO:0000313" key="1">
    <source>
        <dbReference type="EMBL" id="AAC62519.1"/>
    </source>
</evidence>
<evidence type="ECO:0008006" key="2">
    <source>
        <dbReference type="Google" id="ProtNLM"/>
    </source>
</evidence>
<dbReference type="EMBL" id="U27302">
    <property type="protein sequence ID" value="AAC62519.1"/>
    <property type="molecule type" value="Genomic_DNA"/>
</dbReference>
<dbReference type="Gene3D" id="3.90.550.10">
    <property type="entry name" value="Spore Coat Polysaccharide Biosynthesis Protein SpsA, Chain A"/>
    <property type="match status" value="1"/>
</dbReference>
<dbReference type="InterPro" id="IPR003329">
    <property type="entry name" value="Cytidylyl_trans"/>
</dbReference>
<dbReference type="PANTHER" id="PTHR42866:SF1">
    <property type="entry name" value="SPORE COAT POLYSACCHARIDE BIOSYNTHESIS PROTEIN SPSF"/>
    <property type="match status" value="1"/>
</dbReference>
<dbReference type="GO" id="GO:0005829">
    <property type="term" value="C:cytosol"/>
    <property type="evidence" value="ECO:0007669"/>
    <property type="project" value="TreeGrafter"/>
</dbReference>